<reference evidence="6" key="1">
    <citation type="journal article" date="2016" name="Mol. Biol. Evol.">
        <title>Comparative Genomics of Early-Diverging Mushroom-Forming Fungi Provides Insights into the Origins of Lignocellulose Decay Capabilities.</title>
        <authorList>
            <person name="Nagy L.G."/>
            <person name="Riley R."/>
            <person name="Tritt A."/>
            <person name="Adam C."/>
            <person name="Daum C."/>
            <person name="Floudas D."/>
            <person name="Sun H."/>
            <person name="Yadav J.S."/>
            <person name="Pangilinan J."/>
            <person name="Larsson K.H."/>
            <person name="Matsuura K."/>
            <person name="Barry K."/>
            <person name="Labutti K."/>
            <person name="Kuo R."/>
            <person name="Ohm R.A."/>
            <person name="Bhattacharya S.S."/>
            <person name="Shirouzu T."/>
            <person name="Yoshinaga Y."/>
            <person name="Martin F.M."/>
            <person name="Grigoriev I.V."/>
            <person name="Hibbett D.S."/>
        </authorList>
    </citation>
    <scope>NUCLEOTIDE SEQUENCE [LARGE SCALE GENOMIC DNA]</scope>
    <source>
        <strain evidence="6">CBS 109695</strain>
    </source>
</reference>
<protein>
    <recommendedName>
        <fullName evidence="7">TPR-like protein</fullName>
    </recommendedName>
</protein>
<feature type="compositionally biased region" description="Low complexity" evidence="3">
    <location>
        <begin position="1293"/>
        <end position="1311"/>
    </location>
</feature>
<dbReference type="PROSITE" id="PS50102">
    <property type="entry name" value="RRM"/>
    <property type="match status" value="1"/>
</dbReference>
<dbReference type="CDD" id="cd12363">
    <property type="entry name" value="RRM_TRA2"/>
    <property type="match status" value="1"/>
</dbReference>
<feature type="compositionally biased region" description="Basic and acidic residues" evidence="3">
    <location>
        <begin position="1184"/>
        <end position="1252"/>
    </location>
</feature>
<dbReference type="Pfam" id="PF13424">
    <property type="entry name" value="TPR_12"/>
    <property type="match status" value="1"/>
</dbReference>
<feature type="region of interest" description="Disordered" evidence="3">
    <location>
        <begin position="1006"/>
        <end position="1093"/>
    </location>
</feature>
<dbReference type="Pfam" id="PF12862">
    <property type="entry name" value="ANAPC5"/>
    <property type="match status" value="1"/>
</dbReference>
<dbReference type="Gene3D" id="1.25.40.10">
    <property type="entry name" value="Tetratricopeptide repeat domain"/>
    <property type="match status" value="2"/>
</dbReference>
<dbReference type="Pfam" id="PF24883">
    <property type="entry name" value="NPHP3_N"/>
    <property type="match status" value="1"/>
</dbReference>
<feature type="domain" description="RRM" evidence="4">
    <location>
        <begin position="1094"/>
        <end position="1172"/>
    </location>
</feature>
<dbReference type="EMBL" id="KV417608">
    <property type="protein sequence ID" value="KZP15125.1"/>
    <property type="molecule type" value="Genomic_DNA"/>
</dbReference>
<keyword evidence="1" id="KW-0677">Repeat</keyword>
<dbReference type="PANTHER" id="PTHR10039">
    <property type="entry name" value="AMELOGENIN"/>
    <property type="match status" value="1"/>
</dbReference>
<feature type="region of interest" description="Disordered" evidence="3">
    <location>
        <begin position="1169"/>
        <end position="1311"/>
    </location>
</feature>
<dbReference type="Pfam" id="PF00076">
    <property type="entry name" value="RRM_1"/>
    <property type="match status" value="1"/>
</dbReference>
<gene>
    <name evidence="6" type="ORF">FIBSPDRAFT_959098</name>
</gene>
<dbReference type="Gene3D" id="3.40.50.300">
    <property type="entry name" value="P-loop containing nucleotide triphosphate hydrolases"/>
    <property type="match status" value="1"/>
</dbReference>
<organism evidence="6">
    <name type="scientific">Athelia psychrophila</name>
    <dbReference type="NCBI Taxonomy" id="1759441"/>
    <lineage>
        <taxon>Eukaryota</taxon>
        <taxon>Fungi</taxon>
        <taxon>Dikarya</taxon>
        <taxon>Basidiomycota</taxon>
        <taxon>Agaricomycotina</taxon>
        <taxon>Agaricomycetes</taxon>
        <taxon>Agaricomycetidae</taxon>
        <taxon>Atheliales</taxon>
        <taxon>Atheliaceae</taxon>
        <taxon>Athelia</taxon>
    </lineage>
</organism>
<dbReference type="SMART" id="SM00028">
    <property type="entry name" value="TPR"/>
    <property type="match status" value="4"/>
</dbReference>
<feature type="compositionally biased region" description="Low complexity" evidence="3">
    <location>
        <begin position="1074"/>
        <end position="1092"/>
    </location>
</feature>
<dbReference type="InterPro" id="IPR003954">
    <property type="entry name" value="RRM_euk-type"/>
</dbReference>
<evidence type="ECO:0000256" key="3">
    <source>
        <dbReference type="SAM" id="MobiDB-lite"/>
    </source>
</evidence>
<dbReference type="InterPro" id="IPR019734">
    <property type="entry name" value="TPR_rpt"/>
</dbReference>
<dbReference type="InterPro" id="IPR000504">
    <property type="entry name" value="RRM_dom"/>
</dbReference>
<evidence type="ECO:0008006" key="7">
    <source>
        <dbReference type="Google" id="ProtNLM"/>
    </source>
</evidence>
<evidence type="ECO:0000259" key="4">
    <source>
        <dbReference type="PROSITE" id="PS50102"/>
    </source>
</evidence>
<dbReference type="Gene3D" id="3.30.70.330">
    <property type="match status" value="1"/>
</dbReference>
<evidence type="ECO:0000256" key="1">
    <source>
        <dbReference type="ARBA" id="ARBA00022737"/>
    </source>
</evidence>
<dbReference type="PROSITE" id="PS50837">
    <property type="entry name" value="NACHT"/>
    <property type="match status" value="1"/>
</dbReference>
<dbReference type="InterPro" id="IPR056884">
    <property type="entry name" value="NPHP3-like_N"/>
</dbReference>
<keyword evidence="2" id="KW-0694">RNA-binding</keyword>
<dbReference type="SUPFAM" id="SSF54928">
    <property type="entry name" value="RNA-binding domain, RBD"/>
    <property type="match status" value="1"/>
</dbReference>
<dbReference type="InterPro" id="IPR059179">
    <property type="entry name" value="MLKL-like_MCAfunc"/>
</dbReference>
<dbReference type="SUPFAM" id="SSF52540">
    <property type="entry name" value="P-loop containing nucleoside triphosphate hydrolases"/>
    <property type="match status" value="1"/>
</dbReference>
<dbReference type="InterPro" id="IPR007111">
    <property type="entry name" value="NACHT_NTPase"/>
</dbReference>
<dbReference type="PANTHER" id="PTHR10039:SF17">
    <property type="entry name" value="FUNGAL STAND N-TERMINAL GOODBYE DOMAIN-CONTAINING PROTEIN-RELATED"/>
    <property type="match status" value="1"/>
</dbReference>
<dbReference type="InterPro" id="IPR035979">
    <property type="entry name" value="RBD_domain_sf"/>
</dbReference>
<feature type="domain" description="NACHT" evidence="5">
    <location>
        <begin position="300"/>
        <end position="445"/>
    </location>
</feature>
<accession>A0A166DVW3</accession>
<dbReference type="GO" id="GO:0003723">
    <property type="term" value="F:RNA binding"/>
    <property type="evidence" value="ECO:0007669"/>
    <property type="project" value="UniProtKB-UniRule"/>
</dbReference>
<dbReference type="STRING" id="436010.A0A166DVW3"/>
<evidence type="ECO:0000256" key="2">
    <source>
        <dbReference type="PROSITE-ProRule" id="PRU00176"/>
    </source>
</evidence>
<dbReference type="OrthoDB" id="439808at2759"/>
<dbReference type="SMART" id="SM00361">
    <property type="entry name" value="RRM_1"/>
    <property type="match status" value="1"/>
</dbReference>
<dbReference type="InterPro" id="IPR027417">
    <property type="entry name" value="P-loop_NTPase"/>
</dbReference>
<evidence type="ECO:0000259" key="5">
    <source>
        <dbReference type="PROSITE" id="PS50837"/>
    </source>
</evidence>
<name>A0A166DVW3_9AGAM</name>
<feature type="compositionally biased region" description="Low complexity" evidence="3">
    <location>
        <begin position="1275"/>
        <end position="1286"/>
    </location>
</feature>
<dbReference type="InterPro" id="IPR026000">
    <property type="entry name" value="Apc5_dom"/>
</dbReference>
<dbReference type="SUPFAM" id="SSF48452">
    <property type="entry name" value="TPR-like"/>
    <property type="match status" value="2"/>
</dbReference>
<sequence length="1311" mass="145208">MAQASRPPVESRAPMLLKLASEIPYDSFPALKDTATMTFSVIEASAKMTSNRQDWADFGLYVQDATTAAIESGGAQDAPEIPGIKQRMEQVFEILQRITKEMDELQHSHWLRRILFPIKDCKWIEDMKTRINVAFKPFSSDCSSQGSRGTDRDDSKEILERILQRYMSQKVLDTVTGHTTKQAIFHTTDTYGGHVTNVAGNYVLGVDGRQLVKRWTYVAGVIFTCIFFCIVPHFRGTPDRPDPANVGLEEKQLAIQTTLDGKLAYAKGVSWDPTLACLPGTRVTMMALIDEWSRSLDGQNVFWLNGVAGSGKSAIAHTVAQKLHKKRVLASSFFFNQDINSRDTLRSIFSKIARDIATRNPDFAEDISAVLEEDLSLASAPLARQFEELIIAPLRRHVIGDPIVVVIDALDETSPDGADNELLRILRDEASELPPQLRIIVTSRPTRELVDFLSEKDHIQSHHIDITSAENADDIEALISGKLQDNTRRDKMGLSSTDSVTISDLKMLSEGLFIWIVTVFRYLDSVHNPEGKLHSLLSNAGTPGDLDPTKKMDVLYAGILEVSGDWKDPEFCEAYQLVMGAIIAAKQPLSLAALDALHGDTQNLSSKHGLAHRFGSVLTGLYEGNEPIRILHLSFQEFITDHANNAPDTRKFYISEKAHSQRLAVLCVQTIVRECKTARIIGTGYLARGVRNPPGIPEVVGVSEQLLYSCESWMDHLVDIQDPDLAIMKGLLELLSHYSTMWIEILVSSGSTFRGSLVAWRWFEGHHALHLKELSDDESRANIMSTLSYRLSSVRRHDEALTAIQEAVEMQRALAADQPAVFNATLAVSLSTMAGYLERFGRNEEALTAIQEAVDMRRALAADQPVVFNGPLATSLNNMAVFLEKLGRHREALTASQEAVDMRRALAADQPAVFNGPLAVSLSNMAGYLETLGRNKEALTAIQEAVDMRRALAAEQPGVFNGPLANSLSNMANILENLGRPKEALTATQEAVDLRRAPAADPTAVFDADYGESAPSVDPYSDAYTAPPTEPPISTAPSDRDGFTARGRSRSRSPGGPPASNGGYRSPPPRRRSPQQPRRPAHAPVAQQAPTPSNVLGVFGLSIRTQERDLDDEFSRFGRVEKVTIVYDQRSDRSRGFGFIKMATVEDATRCIQELNGVDLNGRRIRVDYSVTDRPHNPTPGEYMGHRRSERDSYRGSDSRGSYRDSRDAPRDRGGDRDREYRRERDPRDSKDRDPYGRDSRDGARDWRDRRSPPPTRSGGRGGYSPEYRRRRSYSRSPPRGSSPARAARDYDAPAPAAPASSGGAADPPRW</sequence>
<dbReference type="InterPro" id="IPR012677">
    <property type="entry name" value="Nucleotide-bd_a/b_plait_sf"/>
</dbReference>
<dbReference type="Pfam" id="PF13374">
    <property type="entry name" value="TPR_10"/>
    <property type="match status" value="1"/>
</dbReference>
<dbReference type="CDD" id="cd21037">
    <property type="entry name" value="MLKL_NTD"/>
    <property type="match status" value="1"/>
</dbReference>
<dbReference type="InterPro" id="IPR011990">
    <property type="entry name" value="TPR-like_helical_dom_sf"/>
</dbReference>
<evidence type="ECO:0000313" key="6">
    <source>
        <dbReference type="EMBL" id="KZP15125.1"/>
    </source>
</evidence>
<dbReference type="SMART" id="SM00360">
    <property type="entry name" value="RRM"/>
    <property type="match status" value="1"/>
</dbReference>
<proteinExistence type="predicted"/>